<organism evidence="1 2">
    <name type="scientific">Plakobranchus ocellatus</name>
    <dbReference type="NCBI Taxonomy" id="259542"/>
    <lineage>
        <taxon>Eukaryota</taxon>
        <taxon>Metazoa</taxon>
        <taxon>Spiralia</taxon>
        <taxon>Lophotrochozoa</taxon>
        <taxon>Mollusca</taxon>
        <taxon>Gastropoda</taxon>
        <taxon>Heterobranchia</taxon>
        <taxon>Euthyneura</taxon>
        <taxon>Panpulmonata</taxon>
        <taxon>Sacoglossa</taxon>
        <taxon>Placobranchoidea</taxon>
        <taxon>Plakobranchidae</taxon>
        <taxon>Plakobranchus</taxon>
    </lineage>
</organism>
<name>A0AAV3YGY1_9GAST</name>
<dbReference type="AlphaFoldDB" id="A0AAV3YGY1"/>
<accession>A0AAV3YGY1</accession>
<evidence type="ECO:0000313" key="1">
    <source>
        <dbReference type="EMBL" id="GFN81543.1"/>
    </source>
</evidence>
<protein>
    <submittedName>
        <fullName evidence="1">Uncharacterized protein</fullName>
    </submittedName>
</protein>
<dbReference type="EMBL" id="BLXT01000945">
    <property type="protein sequence ID" value="GFN81543.1"/>
    <property type="molecule type" value="Genomic_DNA"/>
</dbReference>
<dbReference type="Proteomes" id="UP000735302">
    <property type="component" value="Unassembled WGS sequence"/>
</dbReference>
<reference evidence="1 2" key="1">
    <citation type="journal article" date="2021" name="Elife">
        <title>Chloroplast acquisition without the gene transfer in kleptoplastic sea slugs, Plakobranchus ocellatus.</title>
        <authorList>
            <person name="Maeda T."/>
            <person name="Takahashi S."/>
            <person name="Yoshida T."/>
            <person name="Shimamura S."/>
            <person name="Takaki Y."/>
            <person name="Nagai Y."/>
            <person name="Toyoda A."/>
            <person name="Suzuki Y."/>
            <person name="Arimoto A."/>
            <person name="Ishii H."/>
            <person name="Satoh N."/>
            <person name="Nishiyama T."/>
            <person name="Hasebe M."/>
            <person name="Maruyama T."/>
            <person name="Minagawa J."/>
            <person name="Obokata J."/>
            <person name="Shigenobu S."/>
        </authorList>
    </citation>
    <scope>NUCLEOTIDE SEQUENCE [LARGE SCALE GENOMIC DNA]</scope>
</reference>
<comment type="caution">
    <text evidence="1">The sequence shown here is derived from an EMBL/GenBank/DDBJ whole genome shotgun (WGS) entry which is preliminary data.</text>
</comment>
<evidence type="ECO:0000313" key="2">
    <source>
        <dbReference type="Proteomes" id="UP000735302"/>
    </source>
</evidence>
<gene>
    <name evidence="1" type="ORF">PoB_000804900</name>
</gene>
<sequence length="103" mass="12332">MHNFYNQCCLENCEKKLSPENHELQALRTFRVCHLLYRIRNLKQRHELCRPGTVHIYKILKGHNGAVSIFYLQSYPRPESTWTAFYEDICRLDIKAKESFSIK</sequence>
<keyword evidence="2" id="KW-1185">Reference proteome</keyword>
<proteinExistence type="predicted"/>